<dbReference type="PANTHER" id="PTHR43845:SF1">
    <property type="entry name" value="BLR5969 PROTEIN"/>
    <property type="match status" value="1"/>
</dbReference>
<evidence type="ECO:0000259" key="1">
    <source>
        <dbReference type="Pfam" id="PF00501"/>
    </source>
</evidence>
<keyword evidence="3" id="KW-0436">Ligase</keyword>
<sequence length="426" mass="46531">MIDWRMSYRDLRNAQRDALGRQLRWVWENSAFYREIWEASPDPGRFEDLPLVEKQDLHKALSNGFLGSNLACAESELAHIHTSSGTSGKPTYFGLTHGDYAAWMRIFARGFQLGGIVKGDRVLHAFAIGRGYAGAIPMVDAMEEMGCLVLPIGAEAGSVRLIDAIHRLHPSVIYASPSMVRRLAQAHMDELGIPASESSVRLILTGGEPGVGDPSSKRQLSEAWGAEVRECGGGTDVSPLMVSECKAHNGLHFVAGDEVLFEIIDPQTGRILDLENGAEGEIVYTHLNRRASPVVRMRHGDVVRVSTERCACGLESPRIWFSGRSDDMLIVRGVKVFPGSVSAAVAQFIPEVNGAFAIRRSKTDAIESVLRLVCEAPPQATATDLKSRLETRTRDVVGVRVECELVPVGTLNSDGEQKAKAILYDN</sequence>
<evidence type="ECO:0000313" key="4">
    <source>
        <dbReference type="Proteomes" id="UP000672602"/>
    </source>
</evidence>
<dbReference type="Gene3D" id="3.30.300.30">
    <property type="match status" value="1"/>
</dbReference>
<dbReference type="InterPro" id="IPR045851">
    <property type="entry name" value="AMP-bd_C_sf"/>
</dbReference>
<dbReference type="InterPro" id="IPR028154">
    <property type="entry name" value="AMP-dep_Lig_C"/>
</dbReference>
<dbReference type="RefSeq" id="WP_210683139.1">
    <property type="nucleotide sequence ID" value="NZ_JAGMWN010000009.1"/>
</dbReference>
<dbReference type="SUPFAM" id="SSF56801">
    <property type="entry name" value="Acetyl-CoA synthetase-like"/>
    <property type="match status" value="1"/>
</dbReference>
<accession>A0A8J7S1H9</accession>
<organism evidence="3 4">
    <name type="scientific">Marivibrio halodurans</name>
    <dbReference type="NCBI Taxonomy" id="2039722"/>
    <lineage>
        <taxon>Bacteria</taxon>
        <taxon>Pseudomonadati</taxon>
        <taxon>Pseudomonadota</taxon>
        <taxon>Alphaproteobacteria</taxon>
        <taxon>Rhodospirillales</taxon>
        <taxon>Rhodospirillaceae</taxon>
        <taxon>Marivibrio</taxon>
    </lineage>
</organism>
<dbReference type="AlphaFoldDB" id="A0A8J7S1H9"/>
<feature type="domain" description="AMP-dependent synthetase/ligase" evidence="1">
    <location>
        <begin position="71"/>
        <end position="284"/>
    </location>
</feature>
<dbReference type="GO" id="GO:0016874">
    <property type="term" value="F:ligase activity"/>
    <property type="evidence" value="ECO:0007669"/>
    <property type="project" value="UniProtKB-KW"/>
</dbReference>
<dbReference type="Pfam" id="PF14535">
    <property type="entry name" value="AMP-binding_C_2"/>
    <property type="match status" value="1"/>
</dbReference>
<keyword evidence="4" id="KW-1185">Reference proteome</keyword>
<reference evidence="3" key="1">
    <citation type="submission" date="2021-04" db="EMBL/GenBank/DDBJ databases">
        <authorList>
            <person name="Zhang D.-C."/>
        </authorList>
    </citation>
    <scope>NUCLEOTIDE SEQUENCE</scope>
    <source>
        <strain evidence="3">CGMCC 1.15697</strain>
    </source>
</reference>
<name>A0A8J7S1H9_9PROT</name>
<dbReference type="Pfam" id="PF00501">
    <property type="entry name" value="AMP-binding"/>
    <property type="match status" value="1"/>
</dbReference>
<evidence type="ECO:0000259" key="2">
    <source>
        <dbReference type="Pfam" id="PF14535"/>
    </source>
</evidence>
<dbReference type="PANTHER" id="PTHR43845">
    <property type="entry name" value="BLR5969 PROTEIN"/>
    <property type="match status" value="1"/>
</dbReference>
<evidence type="ECO:0000313" key="3">
    <source>
        <dbReference type="EMBL" id="MBP5858545.1"/>
    </source>
</evidence>
<dbReference type="Gene3D" id="3.40.50.12780">
    <property type="entry name" value="N-terminal domain of ligase-like"/>
    <property type="match status" value="1"/>
</dbReference>
<gene>
    <name evidence="3" type="ORF">KAJ83_16100</name>
</gene>
<dbReference type="EMBL" id="JAGMWN010000009">
    <property type="protein sequence ID" value="MBP5858545.1"/>
    <property type="molecule type" value="Genomic_DNA"/>
</dbReference>
<comment type="caution">
    <text evidence="3">The sequence shown here is derived from an EMBL/GenBank/DDBJ whole genome shotgun (WGS) entry which is preliminary data.</text>
</comment>
<protein>
    <submittedName>
        <fullName evidence="3">Phenylacetate--CoA ligase family protein</fullName>
    </submittedName>
</protein>
<feature type="domain" description="AMP-dependent ligase C-terminal" evidence="2">
    <location>
        <begin position="333"/>
        <end position="422"/>
    </location>
</feature>
<dbReference type="InterPro" id="IPR042099">
    <property type="entry name" value="ANL_N_sf"/>
</dbReference>
<dbReference type="InterPro" id="IPR000873">
    <property type="entry name" value="AMP-dep_synth/lig_dom"/>
</dbReference>
<dbReference type="Proteomes" id="UP000672602">
    <property type="component" value="Unassembled WGS sequence"/>
</dbReference>
<proteinExistence type="predicted"/>